<dbReference type="RefSeq" id="WP_015018529.1">
    <property type="nucleotide sequence ID" value="NC_018719.1"/>
</dbReference>
<protein>
    <submittedName>
        <fullName evidence="1">Uncharacterized protein</fullName>
    </submittedName>
</protein>
<evidence type="ECO:0000313" key="1">
    <source>
        <dbReference type="EMBL" id="AFU57989.1"/>
    </source>
</evidence>
<dbReference type="Proteomes" id="UP000008037">
    <property type="component" value="Chromosome"/>
</dbReference>
<dbReference type="EMBL" id="CP002408">
    <property type="protein sequence ID" value="AFU57989.1"/>
    <property type="molecule type" value="Genomic_DNA"/>
</dbReference>
<dbReference type="HOGENOM" id="CLU_2165142_0_0_2"/>
<accession>K0IML2</accession>
<name>K0IML2_NITGG</name>
<dbReference type="InParanoid" id="K0IML2"/>
<evidence type="ECO:0000313" key="2">
    <source>
        <dbReference type="Proteomes" id="UP000008037"/>
    </source>
</evidence>
<organism evidence="1 2">
    <name type="scientific">Nitrososphaera gargensis (strain Ga9.2)</name>
    <dbReference type="NCBI Taxonomy" id="1237085"/>
    <lineage>
        <taxon>Archaea</taxon>
        <taxon>Nitrososphaerota</taxon>
        <taxon>Nitrososphaeria</taxon>
        <taxon>Nitrososphaerales</taxon>
        <taxon>Nitrososphaeraceae</taxon>
        <taxon>Nitrososphaera</taxon>
    </lineage>
</organism>
<dbReference type="KEGG" id="nga:Ngar_c10470"/>
<dbReference type="AlphaFoldDB" id="K0IML2"/>
<dbReference type="BioCyc" id="CNIT1237085:G1324-1045-MONOMER"/>
<reference evidence="1 2" key="1">
    <citation type="journal article" date="2012" name="Environ. Microbiol.">
        <title>The genome of the ammonia-oxidizing Candidatus Nitrososphaera gargensis: insights into metabolic versatility and environmental adaptations.</title>
        <authorList>
            <person name="Spang A."/>
            <person name="Poehlein A."/>
            <person name="Offre P."/>
            <person name="Zumbragel S."/>
            <person name="Haider S."/>
            <person name="Rychlik N."/>
            <person name="Nowka B."/>
            <person name="Schmeisser C."/>
            <person name="Lebedeva E.V."/>
            <person name="Rattei T."/>
            <person name="Bohm C."/>
            <person name="Schmid M."/>
            <person name="Galushko A."/>
            <person name="Hatzenpichler R."/>
            <person name="Weinmaier T."/>
            <person name="Daniel R."/>
            <person name="Schleper C."/>
            <person name="Spieck E."/>
            <person name="Streit W."/>
            <person name="Wagner M."/>
        </authorList>
    </citation>
    <scope>NUCLEOTIDE SEQUENCE [LARGE SCALE GENOMIC DNA]</scope>
    <source>
        <strain evidence="2">Ga9.2</strain>
    </source>
</reference>
<dbReference type="GeneID" id="13795442"/>
<dbReference type="OrthoDB" id="6976at2157"/>
<keyword evidence="2" id="KW-1185">Reference proteome</keyword>
<gene>
    <name evidence="1" type="ordered locus">Ngar_c10470</name>
</gene>
<sequence length="117" mass="13678">MTDSPSSPYARFPVLETIDIREASDIRHAVDRLIESYITQVPEGKFSYRILLPRDPKSTAKAKRIGLAFQGEFVLGLRKRNIVPRVREVRYVHDESHYGWLLANPEVYERFERRTTS</sequence>
<proteinExistence type="predicted"/>